<sequence length="74" mass="8447">MPAMKFGLPPGKSHFGSHPARNLRLLSFYGRGQNPPLDPKLSLYLPRTRHIPLTQVANLLFQGENRNFMSGFRR</sequence>
<evidence type="ECO:0000313" key="2">
    <source>
        <dbReference type="EMBL" id="VFJ72249.1"/>
    </source>
</evidence>
<reference evidence="3" key="1">
    <citation type="submission" date="2019-02" db="EMBL/GenBank/DDBJ databases">
        <authorList>
            <person name="Gruber-Vodicka R. H."/>
            <person name="Seah K. B. B."/>
        </authorList>
    </citation>
    <scope>NUCLEOTIDE SEQUENCE</scope>
    <source>
        <strain evidence="1">BECK_BZ163</strain>
        <strain evidence="3">BECK_BZ164</strain>
        <strain evidence="2">BECK_BZ165</strain>
    </source>
</reference>
<protein>
    <submittedName>
        <fullName evidence="3">Uncharacterized protein</fullName>
    </submittedName>
</protein>
<dbReference type="EMBL" id="CAADEZ010000538">
    <property type="protein sequence ID" value="VFJ70237.1"/>
    <property type="molecule type" value="Genomic_DNA"/>
</dbReference>
<gene>
    <name evidence="1" type="ORF">BECKFM1743A_GA0114220_105381</name>
    <name evidence="3" type="ORF">BECKFM1743B_GA0114221_105234</name>
    <name evidence="2" type="ORF">BECKFM1743C_GA0114222_106421</name>
</gene>
<name>A0A450WM10_9GAMM</name>
<accession>A0A450WM10</accession>
<dbReference type="EMBL" id="CAADFA010000642">
    <property type="protein sequence ID" value="VFJ72249.1"/>
    <property type="molecule type" value="Genomic_DNA"/>
</dbReference>
<organism evidence="3">
    <name type="scientific">Candidatus Kentrum sp. FM</name>
    <dbReference type="NCBI Taxonomy" id="2126340"/>
    <lineage>
        <taxon>Bacteria</taxon>
        <taxon>Pseudomonadati</taxon>
        <taxon>Pseudomonadota</taxon>
        <taxon>Gammaproteobacteria</taxon>
        <taxon>Candidatus Kentrum</taxon>
    </lineage>
</organism>
<proteinExistence type="predicted"/>
<dbReference type="EMBL" id="CAADFL010000523">
    <property type="protein sequence ID" value="VFK18083.1"/>
    <property type="molecule type" value="Genomic_DNA"/>
</dbReference>
<dbReference type="AlphaFoldDB" id="A0A450WM10"/>
<evidence type="ECO:0000313" key="1">
    <source>
        <dbReference type="EMBL" id="VFJ70237.1"/>
    </source>
</evidence>
<evidence type="ECO:0000313" key="3">
    <source>
        <dbReference type="EMBL" id="VFK18083.1"/>
    </source>
</evidence>